<dbReference type="EMBL" id="HBFM01004725">
    <property type="protein sequence ID" value="CAD8766290.1"/>
    <property type="molecule type" value="Transcribed_RNA"/>
</dbReference>
<feature type="compositionally biased region" description="Low complexity" evidence="1">
    <location>
        <begin position="254"/>
        <end position="272"/>
    </location>
</feature>
<dbReference type="GO" id="GO:0072318">
    <property type="term" value="P:clathrin coat disassembly"/>
    <property type="evidence" value="ECO:0007669"/>
    <property type="project" value="TreeGrafter"/>
</dbReference>
<dbReference type="GO" id="GO:0072583">
    <property type="term" value="P:clathrin-dependent endocytosis"/>
    <property type="evidence" value="ECO:0007669"/>
    <property type="project" value="TreeGrafter"/>
</dbReference>
<evidence type="ECO:0000256" key="1">
    <source>
        <dbReference type="SAM" id="MobiDB-lite"/>
    </source>
</evidence>
<dbReference type="InterPro" id="IPR036869">
    <property type="entry name" value="J_dom_sf"/>
</dbReference>
<feature type="compositionally biased region" description="Polar residues" evidence="1">
    <location>
        <begin position="172"/>
        <end position="189"/>
    </location>
</feature>
<reference evidence="2" key="1">
    <citation type="submission" date="2021-01" db="EMBL/GenBank/DDBJ databases">
        <authorList>
            <person name="Corre E."/>
            <person name="Pelletier E."/>
            <person name="Niang G."/>
            <person name="Scheremetjew M."/>
            <person name="Finn R."/>
            <person name="Kale V."/>
            <person name="Holt S."/>
            <person name="Cochrane G."/>
            <person name="Meng A."/>
            <person name="Brown T."/>
            <person name="Cohen L."/>
        </authorList>
    </citation>
    <scope>NUCLEOTIDE SEQUENCE</scope>
    <source>
        <strain evidence="2">SAG 63-3</strain>
    </source>
</reference>
<gene>
    <name evidence="2" type="ORF">PPAR00522_LOCUS2680</name>
</gene>
<dbReference type="Gene3D" id="1.10.287.110">
    <property type="entry name" value="DnaJ domain"/>
    <property type="match status" value="1"/>
</dbReference>
<dbReference type="GO" id="GO:0005737">
    <property type="term" value="C:cytoplasm"/>
    <property type="evidence" value="ECO:0007669"/>
    <property type="project" value="TreeGrafter"/>
</dbReference>
<feature type="compositionally biased region" description="Basic and acidic residues" evidence="1">
    <location>
        <begin position="155"/>
        <end position="171"/>
    </location>
</feature>
<dbReference type="GO" id="GO:0031982">
    <property type="term" value="C:vesicle"/>
    <property type="evidence" value="ECO:0007669"/>
    <property type="project" value="TreeGrafter"/>
</dbReference>
<dbReference type="SUPFAM" id="SSF46565">
    <property type="entry name" value="Chaperone J-domain"/>
    <property type="match status" value="1"/>
</dbReference>
<dbReference type="AlphaFoldDB" id="A0A7S0ULV1"/>
<organism evidence="2">
    <name type="scientific">Polytomella parva</name>
    <dbReference type="NCBI Taxonomy" id="51329"/>
    <lineage>
        <taxon>Eukaryota</taxon>
        <taxon>Viridiplantae</taxon>
        <taxon>Chlorophyta</taxon>
        <taxon>core chlorophytes</taxon>
        <taxon>Chlorophyceae</taxon>
        <taxon>CS clade</taxon>
        <taxon>Chlamydomonadales</taxon>
        <taxon>Chlamydomonadaceae</taxon>
        <taxon>Polytomella</taxon>
    </lineage>
</organism>
<evidence type="ECO:0008006" key="3">
    <source>
        <dbReference type="Google" id="ProtNLM"/>
    </source>
</evidence>
<dbReference type="GO" id="GO:0030276">
    <property type="term" value="F:clathrin binding"/>
    <property type="evidence" value="ECO:0007669"/>
    <property type="project" value="TreeGrafter"/>
</dbReference>
<dbReference type="PANTHER" id="PTHR23172">
    <property type="entry name" value="AUXILIN/CYCLIN G-ASSOCIATED KINASE-RELATED"/>
    <property type="match status" value="1"/>
</dbReference>
<name>A0A7S0ULV1_9CHLO</name>
<evidence type="ECO:0000313" key="2">
    <source>
        <dbReference type="EMBL" id="CAD8766290.1"/>
    </source>
</evidence>
<proteinExistence type="predicted"/>
<feature type="compositionally biased region" description="Polar residues" evidence="1">
    <location>
        <begin position="240"/>
        <end position="249"/>
    </location>
</feature>
<accession>A0A7S0ULV1</accession>
<feature type="region of interest" description="Disordered" evidence="1">
    <location>
        <begin position="148"/>
        <end position="189"/>
    </location>
</feature>
<sequence length="330" mass="34922">MKGRMTDAVKEWQNVTEAERKRVADVAAAKERKRALISPWATANQKNLPGLLLTLPQILWPGADWTALHPDDLSDSVKVAKAYRRATLLVHPDKIRQKGGDPDRMAAADLIFESLRDAWDLFNSLSPDSAAALLAKVRSAFLAALAGAGGGGGRGGDRGGGRIGVREDEKGSGSNRPTPQPPSSTFVPSTVTWTSFHDASSSPPPVSLGASFTPPAPFPAKGGGTSFGSGCTFSVSHSDGTNNLSNSSSHPHKSNLNMNNANSNTSSNHNSYSYSYSNNSTMANGWKAPVYNPNLDSINKSSMFQASSSSRTTAPSITPLSTPVSFPFQF</sequence>
<feature type="region of interest" description="Disordered" evidence="1">
    <location>
        <begin position="240"/>
        <end position="272"/>
    </location>
</feature>
<protein>
    <recommendedName>
        <fullName evidence="3">J domain-containing protein</fullName>
    </recommendedName>
</protein>
<dbReference type="PANTHER" id="PTHR23172:SF19">
    <property type="entry name" value="J DOMAIN-CONTAINING PROTEIN"/>
    <property type="match status" value="1"/>
</dbReference>